<evidence type="ECO:0000313" key="1">
    <source>
        <dbReference type="EMBL" id="MBK1867624.1"/>
    </source>
</evidence>
<protein>
    <submittedName>
        <fullName evidence="1">NAD(P)H-dependent oxidoreductase</fullName>
    </submittedName>
</protein>
<dbReference type="Proteomes" id="UP000616151">
    <property type="component" value="Unassembled WGS sequence"/>
</dbReference>
<gene>
    <name evidence="1" type="ORF">JHL16_14800</name>
</gene>
<organism evidence="1 2">
    <name type="scientific">Taklimakanibacter albus</name>
    <dbReference type="NCBI Taxonomy" id="2800327"/>
    <lineage>
        <taxon>Bacteria</taxon>
        <taxon>Pseudomonadati</taxon>
        <taxon>Pseudomonadota</taxon>
        <taxon>Alphaproteobacteria</taxon>
        <taxon>Hyphomicrobiales</taxon>
        <taxon>Aestuariivirgaceae</taxon>
        <taxon>Taklimakanibacter</taxon>
    </lineage>
</organism>
<sequence length="206" mass="23463">MKVLILFAHPRLSRSLVQRMLYDAVSTLPGITFHDLYSAYPDFMIDVAREQELLLEHDVIVLQHPFYWYSAPAIVKEWLDRVLEIGWAYGPGGTHLQRKFLMNAISTGGAETAYHHGGRNRFEIAELLSPFNQSAHLCGMGYLEPFAVFAGRWMTSEDLALRTSDYLGLIEGLRDGHIDPMHRLAKGYSLPLAFEGHRSHKKRHAT</sequence>
<keyword evidence="2" id="KW-1185">Reference proteome</keyword>
<comment type="caution">
    <text evidence="1">The sequence shown here is derived from an EMBL/GenBank/DDBJ whole genome shotgun (WGS) entry which is preliminary data.</text>
</comment>
<reference evidence="1" key="1">
    <citation type="submission" date="2021-01" db="EMBL/GenBank/DDBJ databases">
        <authorList>
            <person name="Sun Q."/>
        </authorList>
    </citation>
    <scope>NUCLEOTIDE SEQUENCE</scope>
    <source>
        <strain evidence="1">YIM B02566</strain>
    </source>
</reference>
<name>A0ACC5R4T0_9HYPH</name>
<accession>A0ACC5R4T0</accession>
<dbReference type="EMBL" id="JAENHL010000007">
    <property type="protein sequence ID" value="MBK1867624.1"/>
    <property type="molecule type" value="Genomic_DNA"/>
</dbReference>
<proteinExistence type="predicted"/>
<evidence type="ECO:0000313" key="2">
    <source>
        <dbReference type="Proteomes" id="UP000616151"/>
    </source>
</evidence>